<evidence type="ECO:0000256" key="14">
    <source>
        <dbReference type="ARBA" id="ARBA00049255"/>
    </source>
</evidence>
<feature type="binding site" evidence="15">
    <location>
        <position position="467"/>
    </location>
    <ligand>
        <name>Mg(2+)</name>
        <dbReference type="ChEBI" id="CHEBI:18420"/>
        <note>shared with alpha subunit</note>
    </ligand>
</feature>
<evidence type="ECO:0000259" key="18">
    <source>
        <dbReference type="PROSITE" id="PS51447"/>
    </source>
</evidence>
<name>A0A9D1KT43_9FLAO</name>
<dbReference type="Pfam" id="PF01588">
    <property type="entry name" value="tRNA_bind"/>
    <property type="match status" value="1"/>
</dbReference>
<dbReference type="SUPFAM" id="SSF55681">
    <property type="entry name" value="Class II aaRS and biotin synthetases"/>
    <property type="match status" value="1"/>
</dbReference>
<dbReference type="SUPFAM" id="SSF56037">
    <property type="entry name" value="PheT/TilS domain"/>
    <property type="match status" value="1"/>
</dbReference>
<dbReference type="InterPro" id="IPR009061">
    <property type="entry name" value="DNA-bd_dom_put_sf"/>
</dbReference>
<keyword evidence="5 16" id="KW-0820">tRNA-binding</keyword>
<evidence type="ECO:0000256" key="7">
    <source>
        <dbReference type="ARBA" id="ARBA00022723"/>
    </source>
</evidence>
<feature type="binding site" evidence="15">
    <location>
        <position position="473"/>
    </location>
    <ligand>
        <name>Mg(2+)</name>
        <dbReference type="ChEBI" id="CHEBI:18420"/>
        <note>shared with alpha subunit</note>
    </ligand>
</feature>
<evidence type="ECO:0000259" key="17">
    <source>
        <dbReference type="PROSITE" id="PS50886"/>
    </source>
</evidence>
<evidence type="ECO:0000256" key="6">
    <source>
        <dbReference type="ARBA" id="ARBA00022598"/>
    </source>
</evidence>
<dbReference type="InterPro" id="IPR005121">
    <property type="entry name" value="Fdx_antiC-bd"/>
</dbReference>
<dbReference type="CDD" id="cd00769">
    <property type="entry name" value="PheRS_beta_core"/>
    <property type="match status" value="1"/>
</dbReference>
<feature type="domain" description="TRNA-binding" evidence="17">
    <location>
        <begin position="42"/>
        <end position="155"/>
    </location>
</feature>
<keyword evidence="8 15" id="KW-0547">Nucleotide-binding</keyword>
<dbReference type="Pfam" id="PF03483">
    <property type="entry name" value="B3_4"/>
    <property type="match status" value="1"/>
</dbReference>
<dbReference type="CDD" id="cd02796">
    <property type="entry name" value="tRNA_bind_bactPheRS"/>
    <property type="match status" value="1"/>
</dbReference>
<evidence type="ECO:0000256" key="13">
    <source>
        <dbReference type="ARBA" id="ARBA00023146"/>
    </source>
</evidence>
<keyword evidence="7 15" id="KW-0479">Metal-binding</keyword>
<dbReference type="SUPFAM" id="SSF46955">
    <property type="entry name" value="Putative DNA-binding domain"/>
    <property type="match status" value="1"/>
</dbReference>
<dbReference type="InterPro" id="IPR045864">
    <property type="entry name" value="aa-tRNA-synth_II/BPL/LPL"/>
</dbReference>
<dbReference type="Pfam" id="PF03484">
    <property type="entry name" value="B5"/>
    <property type="match status" value="1"/>
</dbReference>
<keyword evidence="9 15" id="KW-0067">ATP-binding</keyword>
<protein>
    <recommendedName>
        <fullName evidence="15">Phenylalanine--tRNA ligase beta subunit</fullName>
        <ecNumber evidence="15">6.1.1.20</ecNumber>
    </recommendedName>
    <alternativeName>
        <fullName evidence="15">Phenylalanyl-tRNA synthetase beta subunit</fullName>
        <shortName evidence="15">PheRS</shortName>
    </alternativeName>
</protein>
<comment type="catalytic activity">
    <reaction evidence="14 15">
        <text>tRNA(Phe) + L-phenylalanine + ATP = L-phenylalanyl-tRNA(Phe) + AMP + diphosphate + H(+)</text>
        <dbReference type="Rhea" id="RHEA:19413"/>
        <dbReference type="Rhea" id="RHEA-COMP:9668"/>
        <dbReference type="Rhea" id="RHEA-COMP:9699"/>
        <dbReference type="ChEBI" id="CHEBI:15378"/>
        <dbReference type="ChEBI" id="CHEBI:30616"/>
        <dbReference type="ChEBI" id="CHEBI:33019"/>
        <dbReference type="ChEBI" id="CHEBI:58095"/>
        <dbReference type="ChEBI" id="CHEBI:78442"/>
        <dbReference type="ChEBI" id="CHEBI:78531"/>
        <dbReference type="ChEBI" id="CHEBI:456215"/>
        <dbReference type="EC" id="6.1.1.20"/>
    </reaction>
</comment>
<dbReference type="SUPFAM" id="SSF50249">
    <property type="entry name" value="Nucleic acid-binding proteins"/>
    <property type="match status" value="1"/>
</dbReference>
<proteinExistence type="inferred from homology"/>
<keyword evidence="11 16" id="KW-0694">RNA-binding</keyword>
<keyword evidence="6 15" id="KW-0436">Ligase</keyword>
<feature type="domain" description="FDX-ACB" evidence="18">
    <location>
        <begin position="714"/>
        <end position="807"/>
    </location>
</feature>
<dbReference type="InterPro" id="IPR004532">
    <property type="entry name" value="Phe-tRNA-ligase_IIc_bsu_bact"/>
</dbReference>
<keyword evidence="4 15" id="KW-0963">Cytoplasm</keyword>
<evidence type="ECO:0000256" key="3">
    <source>
        <dbReference type="ARBA" id="ARBA00011209"/>
    </source>
</evidence>
<dbReference type="Pfam" id="PF03147">
    <property type="entry name" value="FDX-ACB"/>
    <property type="match status" value="1"/>
</dbReference>
<comment type="caution">
    <text evidence="20">The sequence shown here is derived from an EMBL/GenBank/DDBJ whole genome shotgun (WGS) entry which is preliminary data.</text>
</comment>
<comment type="subcellular location">
    <subcellularLocation>
        <location evidence="1 15">Cytoplasm</location>
    </subcellularLocation>
</comment>
<dbReference type="FunFam" id="2.40.50.140:FF:000045">
    <property type="entry name" value="Phenylalanine--tRNA ligase beta subunit"/>
    <property type="match status" value="1"/>
</dbReference>
<gene>
    <name evidence="15" type="primary">pheT</name>
    <name evidence="20" type="ORF">IAC44_06400</name>
</gene>
<dbReference type="InterPro" id="IPR005146">
    <property type="entry name" value="B3/B4_tRNA-bd"/>
</dbReference>
<reference evidence="20" key="1">
    <citation type="submission" date="2020-10" db="EMBL/GenBank/DDBJ databases">
        <authorList>
            <person name="Gilroy R."/>
        </authorList>
    </citation>
    <scope>NUCLEOTIDE SEQUENCE</scope>
    <source>
        <strain evidence="20">1383</strain>
    </source>
</reference>
<dbReference type="SMART" id="SM00874">
    <property type="entry name" value="B5"/>
    <property type="match status" value="1"/>
</dbReference>
<dbReference type="SMART" id="SM00873">
    <property type="entry name" value="B3_4"/>
    <property type="match status" value="1"/>
</dbReference>
<comment type="similarity">
    <text evidence="2 15">Belongs to the phenylalanyl-tRNA synthetase beta subunit family. Type 1 subfamily.</text>
</comment>
<dbReference type="InterPro" id="IPR033714">
    <property type="entry name" value="tRNA_bind_bactPheRS"/>
</dbReference>
<dbReference type="Gene3D" id="3.50.40.10">
    <property type="entry name" value="Phenylalanyl-trna Synthetase, Chain B, domain 3"/>
    <property type="match status" value="1"/>
</dbReference>
<evidence type="ECO:0000313" key="20">
    <source>
        <dbReference type="EMBL" id="HIT98451.1"/>
    </source>
</evidence>
<evidence type="ECO:0000313" key="21">
    <source>
        <dbReference type="Proteomes" id="UP000824161"/>
    </source>
</evidence>
<evidence type="ECO:0000256" key="1">
    <source>
        <dbReference type="ARBA" id="ARBA00004496"/>
    </source>
</evidence>
<feature type="binding site" evidence="15">
    <location>
        <position position="477"/>
    </location>
    <ligand>
        <name>Mg(2+)</name>
        <dbReference type="ChEBI" id="CHEBI:18420"/>
        <note>shared with alpha subunit</note>
    </ligand>
</feature>
<dbReference type="InterPro" id="IPR012340">
    <property type="entry name" value="NA-bd_OB-fold"/>
</dbReference>
<dbReference type="GO" id="GO:0000287">
    <property type="term" value="F:magnesium ion binding"/>
    <property type="evidence" value="ECO:0007669"/>
    <property type="project" value="UniProtKB-UniRule"/>
</dbReference>
<dbReference type="InterPro" id="IPR041616">
    <property type="entry name" value="PheRS_beta_core"/>
</dbReference>
<dbReference type="FunFam" id="3.30.70.380:FF:000001">
    <property type="entry name" value="Phenylalanine--tRNA ligase beta subunit"/>
    <property type="match status" value="1"/>
</dbReference>
<dbReference type="AlphaFoldDB" id="A0A9D1KT43"/>
<reference evidence="20" key="2">
    <citation type="journal article" date="2021" name="PeerJ">
        <title>Extensive microbial diversity within the chicken gut microbiome revealed by metagenomics and culture.</title>
        <authorList>
            <person name="Gilroy R."/>
            <person name="Ravi A."/>
            <person name="Getino M."/>
            <person name="Pursley I."/>
            <person name="Horton D.L."/>
            <person name="Alikhan N.F."/>
            <person name="Baker D."/>
            <person name="Gharbi K."/>
            <person name="Hall N."/>
            <person name="Watson M."/>
            <person name="Adriaenssens E.M."/>
            <person name="Foster-Nyarko E."/>
            <person name="Jarju S."/>
            <person name="Secka A."/>
            <person name="Antonio M."/>
            <person name="Oren A."/>
            <person name="Chaudhuri R.R."/>
            <person name="La Ragione R."/>
            <person name="Hildebrand F."/>
            <person name="Pallen M.J."/>
        </authorList>
    </citation>
    <scope>NUCLEOTIDE SEQUENCE</scope>
    <source>
        <strain evidence="20">1383</strain>
    </source>
</reference>
<dbReference type="GO" id="GO:0004826">
    <property type="term" value="F:phenylalanine-tRNA ligase activity"/>
    <property type="evidence" value="ECO:0007669"/>
    <property type="project" value="UniProtKB-UniRule"/>
</dbReference>
<dbReference type="Pfam" id="PF17759">
    <property type="entry name" value="tRNA_synthFbeta"/>
    <property type="match status" value="1"/>
</dbReference>
<accession>A0A9D1KT43</accession>
<dbReference type="Proteomes" id="UP000824161">
    <property type="component" value="Unassembled WGS sequence"/>
</dbReference>
<dbReference type="GO" id="GO:0006432">
    <property type="term" value="P:phenylalanyl-tRNA aminoacylation"/>
    <property type="evidence" value="ECO:0007669"/>
    <property type="project" value="UniProtKB-UniRule"/>
</dbReference>
<organism evidence="20 21">
    <name type="scientific">Candidatus Merdimorpha stercoravium</name>
    <dbReference type="NCBI Taxonomy" id="2840863"/>
    <lineage>
        <taxon>Bacteria</taxon>
        <taxon>Pseudomonadati</taxon>
        <taxon>Bacteroidota</taxon>
        <taxon>Flavobacteriia</taxon>
        <taxon>Flavobacteriales</taxon>
        <taxon>Candidatus Merdimorpha</taxon>
    </lineage>
</organism>
<evidence type="ECO:0000259" key="19">
    <source>
        <dbReference type="PROSITE" id="PS51483"/>
    </source>
</evidence>
<dbReference type="Gene3D" id="2.40.50.140">
    <property type="entry name" value="Nucleic acid-binding proteins"/>
    <property type="match status" value="1"/>
</dbReference>
<dbReference type="FunFam" id="3.50.40.10:FF:000001">
    <property type="entry name" value="Phenylalanine--tRNA ligase beta subunit"/>
    <property type="match status" value="1"/>
</dbReference>
<dbReference type="SMART" id="SM00896">
    <property type="entry name" value="FDX-ACB"/>
    <property type="match status" value="1"/>
</dbReference>
<dbReference type="PANTHER" id="PTHR10947">
    <property type="entry name" value="PHENYLALANYL-TRNA SYNTHETASE BETA CHAIN AND LEUCINE-RICH REPEAT-CONTAINING PROTEIN 47"/>
    <property type="match status" value="1"/>
</dbReference>
<dbReference type="Gene3D" id="3.30.930.10">
    <property type="entry name" value="Bira Bifunctional Protein, Domain 2"/>
    <property type="match status" value="1"/>
</dbReference>
<dbReference type="HAMAP" id="MF_00283">
    <property type="entry name" value="Phe_tRNA_synth_beta1"/>
    <property type="match status" value="1"/>
</dbReference>
<dbReference type="Gene3D" id="3.30.56.10">
    <property type="match status" value="2"/>
</dbReference>
<feature type="binding site" evidence="15">
    <location>
        <position position="476"/>
    </location>
    <ligand>
        <name>Mg(2+)</name>
        <dbReference type="ChEBI" id="CHEBI:18420"/>
        <note>shared with alpha subunit</note>
    </ligand>
</feature>
<evidence type="ECO:0000256" key="9">
    <source>
        <dbReference type="ARBA" id="ARBA00022840"/>
    </source>
</evidence>
<evidence type="ECO:0000256" key="10">
    <source>
        <dbReference type="ARBA" id="ARBA00022842"/>
    </source>
</evidence>
<dbReference type="GO" id="GO:0005524">
    <property type="term" value="F:ATP binding"/>
    <property type="evidence" value="ECO:0007669"/>
    <property type="project" value="UniProtKB-UniRule"/>
</dbReference>
<comment type="subunit">
    <text evidence="3 15">Tetramer of two alpha and two beta subunits.</text>
</comment>
<evidence type="ECO:0000256" key="2">
    <source>
        <dbReference type="ARBA" id="ARBA00008653"/>
    </source>
</evidence>
<evidence type="ECO:0000256" key="8">
    <source>
        <dbReference type="ARBA" id="ARBA00022741"/>
    </source>
</evidence>
<keyword evidence="13 15" id="KW-0030">Aminoacyl-tRNA synthetase</keyword>
<dbReference type="SUPFAM" id="SSF54991">
    <property type="entry name" value="Anticodon-binding domain of PheRS"/>
    <property type="match status" value="1"/>
</dbReference>
<evidence type="ECO:0000256" key="11">
    <source>
        <dbReference type="ARBA" id="ARBA00022884"/>
    </source>
</evidence>
<evidence type="ECO:0000256" key="15">
    <source>
        <dbReference type="HAMAP-Rule" id="MF_00283"/>
    </source>
</evidence>
<dbReference type="NCBIfam" id="NF045760">
    <property type="entry name" value="YtpR"/>
    <property type="match status" value="1"/>
</dbReference>
<dbReference type="InterPro" id="IPR020825">
    <property type="entry name" value="Phe-tRNA_synthase-like_B3/B4"/>
</dbReference>
<dbReference type="PROSITE" id="PS51483">
    <property type="entry name" value="B5"/>
    <property type="match status" value="1"/>
</dbReference>
<dbReference type="InterPro" id="IPR005147">
    <property type="entry name" value="tRNA_synthase_B5-dom"/>
</dbReference>
<evidence type="ECO:0000256" key="16">
    <source>
        <dbReference type="PROSITE-ProRule" id="PRU00209"/>
    </source>
</evidence>
<evidence type="ECO:0000256" key="12">
    <source>
        <dbReference type="ARBA" id="ARBA00022917"/>
    </source>
</evidence>
<keyword evidence="10 15" id="KW-0460">Magnesium</keyword>
<dbReference type="Gene3D" id="3.30.70.380">
    <property type="entry name" value="Ferrodoxin-fold anticodon-binding domain"/>
    <property type="match status" value="1"/>
</dbReference>
<dbReference type="EC" id="6.1.1.20" evidence="15"/>
<dbReference type="InterPro" id="IPR036690">
    <property type="entry name" value="Fdx_antiC-bd_sf"/>
</dbReference>
<dbReference type="GO" id="GO:0009328">
    <property type="term" value="C:phenylalanine-tRNA ligase complex"/>
    <property type="evidence" value="ECO:0007669"/>
    <property type="project" value="TreeGrafter"/>
</dbReference>
<feature type="domain" description="B5" evidence="19">
    <location>
        <begin position="413"/>
        <end position="489"/>
    </location>
</feature>
<dbReference type="PROSITE" id="PS50886">
    <property type="entry name" value="TRBD"/>
    <property type="match status" value="1"/>
</dbReference>
<sequence length="808" mass="89439">MKISYNWLKEFAPFALEEEKAAEILTDLGLEIEGMERWESVRGGLRGIVIGKVLTCVPHPNSDHLHITTVDLGDGSPVQIVCGAPNVAAGQTVPVATLGAVLYDKDGSEFRIKESKLRGEVSKGMICAEDELGLGDSHEGIMVLPDDIPAGTPASEVFHVETDTVFEIGLTPNRADAMSHLGVARDLAARLKYQGEPLEITLPERTIQPTEEFPVKVVVEDPKRAPRYCGIVVKGVKIAPSPAWLANRLKAVGVNSINNVVDITNYVLQSLGQPLHAFDLRQVGGEIRVKTCPEGTPFVTLDGEQRKLSQEDLMICSATAPMCIAGVYGGLESGIKDDTTDVFIESAYFDPVTIRRTSKRHGLQTDASFRYERGIDPNITIDALCLAARLMCTLAGGHIASGITDICSDPAIKAPFPVTFRYDHVARLLGKDIPHQDIRKILEALEIKIVEQTPEALRLEVPAYRVDVQREADVAEDLLRVYGYNHIEVSPVLHTSIVSDDKRSPERLFNLCGDLLAARGYHEIMSNSLTRSAYTALSKDIDPQATVRLLNPLSSDLDVLRQSLLFCALEAVARNISHRRSDLRLFELGKTYNHYGDRWVEESHLAMTLTGKANEESWRGAQREANYYDLRADFDRVMARLGIGELNTIPCESDLLSEGADIASGKTVIARIGKVSRRILKAFDIAQDVYYCDILWEKVLELARKTSITCQDLPKYPSVRRDLALLVDENVTYQQLHNAAFAAERHILKDVNLFDVYQGKNLPEGKKSYALSFTLADAEKTLDEKRIEATMKKLMGAFEKQFGATLRA</sequence>
<dbReference type="InterPro" id="IPR045060">
    <property type="entry name" value="Phe-tRNA-ligase_IIc_bsu"/>
</dbReference>
<dbReference type="PROSITE" id="PS51447">
    <property type="entry name" value="FDX_ACB"/>
    <property type="match status" value="1"/>
</dbReference>
<dbReference type="PANTHER" id="PTHR10947:SF0">
    <property type="entry name" value="PHENYLALANINE--TRNA LIGASE BETA SUBUNIT"/>
    <property type="match status" value="1"/>
</dbReference>
<dbReference type="InterPro" id="IPR002547">
    <property type="entry name" value="tRNA-bd_dom"/>
</dbReference>
<dbReference type="GO" id="GO:0000049">
    <property type="term" value="F:tRNA binding"/>
    <property type="evidence" value="ECO:0007669"/>
    <property type="project" value="UniProtKB-UniRule"/>
</dbReference>
<comment type="cofactor">
    <cofactor evidence="15">
        <name>Mg(2+)</name>
        <dbReference type="ChEBI" id="CHEBI:18420"/>
    </cofactor>
    <text evidence="15">Binds 2 magnesium ions per tetramer.</text>
</comment>
<evidence type="ECO:0000256" key="5">
    <source>
        <dbReference type="ARBA" id="ARBA00022555"/>
    </source>
</evidence>
<dbReference type="NCBIfam" id="TIGR00472">
    <property type="entry name" value="pheT_bact"/>
    <property type="match status" value="1"/>
</dbReference>
<keyword evidence="12 15" id="KW-0648">Protein biosynthesis</keyword>
<dbReference type="EMBL" id="DVLY01000157">
    <property type="protein sequence ID" value="HIT98451.1"/>
    <property type="molecule type" value="Genomic_DNA"/>
</dbReference>
<evidence type="ECO:0000256" key="4">
    <source>
        <dbReference type="ARBA" id="ARBA00022490"/>
    </source>
</evidence>